<evidence type="ECO:0000256" key="1">
    <source>
        <dbReference type="SAM" id="Coils"/>
    </source>
</evidence>
<proteinExistence type="predicted"/>
<feature type="coiled-coil region" evidence="1">
    <location>
        <begin position="156"/>
        <end position="233"/>
    </location>
</feature>
<gene>
    <name evidence="4" type="ORF">AABB29_07100</name>
</gene>
<dbReference type="Gene3D" id="1.10.287.1490">
    <property type="match status" value="1"/>
</dbReference>
<keyword evidence="5" id="KW-1185">Reference proteome</keyword>
<evidence type="ECO:0000313" key="5">
    <source>
        <dbReference type="Proteomes" id="UP001440612"/>
    </source>
</evidence>
<feature type="compositionally biased region" description="Basic residues" evidence="2">
    <location>
        <begin position="1"/>
        <end position="12"/>
    </location>
</feature>
<keyword evidence="3" id="KW-1133">Transmembrane helix</keyword>
<reference evidence="5" key="1">
    <citation type="submission" date="2024-04" db="EMBL/GenBank/DDBJ databases">
        <title>Phylogenomic analyses of a clade within the roseobacter group suggest taxonomic reassignments of species of the genera Aestuariivita, Citreicella, Loktanella, Nautella, Pelagibaca, Ruegeria, Thalassobius, Thiobacimonas and Tropicibacter, and the proposal o.</title>
        <authorList>
            <person name="Jeon C.O."/>
        </authorList>
    </citation>
    <scope>NUCLEOTIDE SEQUENCE [LARGE SCALE GENOMIC DNA]</scope>
    <source>
        <strain evidence="5">BS5-3</strain>
    </source>
</reference>
<dbReference type="Proteomes" id="UP001440612">
    <property type="component" value="Chromosome"/>
</dbReference>
<keyword evidence="1" id="KW-0175">Coiled coil</keyword>
<evidence type="ECO:0000256" key="2">
    <source>
        <dbReference type="SAM" id="MobiDB-lite"/>
    </source>
</evidence>
<organism evidence="4 5">
    <name type="scientific">Yoonia phaeophyticola</name>
    <dbReference type="NCBI Taxonomy" id="3137369"/>
    <lineage>
        <taxon>Bacteria</taxon>
        <taxon>Pseudomonadati</taxon>
        <taxon>Pseudomonadota</taxon>
        <taxon>Alphaproteobacteria</taxon>
        <taxon>Rhodobacterales</taxon>
        <taxon>Paracoccaceae</taxon>
        <taxon>Yoonia</taxon>
    </lineage>
</organism>
<keyword evidence="3" id="KW-0812">Transmembrane</keyword>
<name>A0ABZ2V8Y9_9RHOB</name>
<dbReference type="EMBL" id="CP150951">
    <property type="protein sequence ID" value="WZC50392.1"/>
    <property type="molecule type" value="Genomic_DNA"/>
</dbReference>
<feature type="compositionally biased region" description="Low complexity" evidence="2">
    <location>
        <begin position="59"/>
        <end position="77"/>
    </location>
</feature>
<accession>A0ABZ2V8Y9</accession>
<feature type="compositionally biased region" description="Basic and acidic residues" evidence="2">
    <location>
        <begin position="43"/>
        <end position="58"/>
    </location>
</feature>
<keyword evidence="3" id="KW-0472">Membrane</keyword>
<feature type="transmembrane region" description="Helical" evidence="3">
    <location>
        <begin position="91"/>
        <end position="110"/>
    </location>
</feature>
<sequence>MAKQPAKGRKPPAKPEKTTQSGKATGESAKPEKLMLDAIPAEHLTKPADDTPKTEKPAAEPAKPAAAQPVEPAVAPVATPPPAAPAKRQSIFLPLLFGGVLAGGIGFAVANLTRPAGDDTLELELASQARSIAALEAQVDGLSGLQTAQTEQAAALTDLTAQMGDLDARLTALENLPRGEGVGSVPAIAAYEAELDALRAQITDMTGVAQTELAAARAEAAAIEENAEAAARAAAGRAALARLRTGMENGAPLGAALADLEDALGAPAPDALLAAQDGVPTLASLQDGFPDAARAALATARREGVSGEDTGGFGGFLRNQFDVRSVTPQEGTSVDAILSRAEFAVREGRLSDGLAEIGALPEVARAELSEWLAQAELRADAIAAVDILSTSLSDN</sequence>
<protein>
    <submittedName>
        <fullName evidence="4">COG4223 family protein</fullName>
    </submittedName>
</protein>
<dbReference type="RefSeq" id="WP_341368494.1">
    <property type="nucleotide sequence ID" value="NZ_CP150951.2"/>
</dbReference>
<evidence type="ECO:0000313" key="4">
    <source>
        <dbReference type="EMBL" id="WZC50392.1"/>
    </source>
</evidence>
<evidence type="ECO:0000256" key="3">
    <source>
        <dbReference type="SAM" id="Phobius"/>
    </source>
</evidence>
<feature type="region of interest" description="Disordered" evidence="2">
    <location>
        <begin position="1"/>
        <end position="85"/>
    </location>
</feature>